<dbReference type="InterPro" id="IPR000639">
    <property type="entry name" value="Epox_hydrolase-like"/>
</dbReference>
<keyword evidence="3" id="KW-1185">Reference proteome</keyword>
<dbReference type="EMBL" id="CP080095">
    <property type="protein sequence ID" value="QYD67969.1"/>
    <property type="molecule type" value="Genomic_DNA"/>
</dbReference>
<protein>
    <submittedName>
        <fullName evidence="2">Alpha/beta hydrolase</fullName>
    </submittedName>
</protein>
<dbReference type="RefSeq" id="WP_219797355.1">
    <property type="nucleotide sequence ID" value="NZ_CP080095.1"/>
</dbReference>
<feature type="domain" description="AB hydrolase-1" evidence="1">
    <location>
        <begin position="30"/>
        <end position="274"/>
    </location>
</feature>
<dbReference type="SUPFAM" id="SSF53474">
    <property type="entry name" value="alpha/beta-Hydrolases"/>
    <property type="match status" value="1"/>
</dbReference>
<gene>
    <name evidence="2" type="ORF">KZJ38_16930</name>
</gene>
<name>A0ABX8UGT5_9BURK</name>
<sequence>MRAKLNGTQLYFDIDGAGQRASGGHLIDKPTLIALHGGLGFDHVYLRDGLGPLRHDAQVIYVDLRGQGRSGRPALASCTLEQMSDDIAALCDMLDIERAFVFGHSAGGFVAMHTALRHPSLVQGLILCGTSPTVAPLPDYEGDPAPTLASRGNREALEVMARISSGDITTQTMDDFAKIVGPLHTTPSRPEIFPRIFAASSTTIEMIRHFMQSIAPTYDLRPMLERIAAPTLAIVGRHDWVCPPRASRAIARGIPGARLVEFNDSGHFLFSEEPEKFRELAIGFMTAHATQT</sequence>
<dbReference type="Gene3D" id="3.40.50.1820">
    <property type="entry name" value="alpha/beta hydrolase"/>
    <property type="match status" value="1"/>
</dbReference>
<dbReference type="Proteomes" id="UP000826462">
    <property type="component" value="Chromosome 1"/>
</dbReference>
<dbReference type="Pfam" id="PF00561">
    <property type="entry name" value="Abhydrolase_1"/>
    <property type="match status" value="1"/>
</dbReference>
<proteinExistence type="predicted"/>
<keyword evidence="2" id="KW-0378">Hydrolase</keyword>
<accession>A0ABX8UGT5</accession>
<dbReference type="GO" id="GO:0016787">
    <property type="term" value="F:hydrolase activity"/>
    <property type="evidence" value="ECO:0007669"/>
    <property type="project" value="UniProtKB-KW"/>
</dbReference>
<dbReference type="PRINTS" id="PR00412">
    <property type="entry name" value="EPOXHYDRLASE"/>
</dbReference>
<dbReference type="InterPro" id="IPR029058">
    <property type="entry name" value="AB_hydrolase_fold"/>
</dbReference>
<reference evidence="2 3" key="1">
    <citation type="submission" date="2021-07" db="EMBL/GenBank/DDBJ databases">
        <title>Paraburkholderia edwinii protects Aspergillus sp. from phenazines by acting as a toxin sponge.</title>
        <authorList>
            <person name="Dahlstrom K.M."/>
            <person name="Newman D.K."/>
        </authorList>
    </citation>
    <scope>NUCLEOTIDE SEQUENCE [LARGE SCALE GENOMIC DNA]</scope>
    <source>
        <strain evidence="2 3">Pe01</strain>
    </source>
</reference>
<dbReference type="PANTHER" id="PTHR43798">
    <property type="entry name" value="MONOACYLGLYCEROL LIPASE"/>
    <property type="match status" value="1"/>
</dbReference>
<evidence type="ECO:0000259" key="1">
    <source>
        <dbReference type="Pfam" id="PF00561"/>
    </source>
</evidence>
<evidence type="ECO:0000313" key="2">
    <source>
        <dbReference type="EMBL" id="QYD67969.1"/>
    </source>
</evidence>
<organism evidence="2 3">
    <name type="scientific">Paraburkholderia edwinii</name>
    <dbReference type="NCBI Taxonomy" id="2861782"/>
    <lineage>
        <taxon>Bacteria</taxon>
        <taxon>Pseudomonadati</taxon>
        <taxon>Pseudomonadota</taxon>
        <taxon>Betaproteobacteria</taxon>
        <taxon>Burkholderiales</taxon>
        <taxon>Burkholderiaceae</taxon>
        <taxon>Paraburkholderia</taxon>
    </lineage>
</organism>
<dbReference type="InterPro" id="IPR000073">
    <property type="entry name" value="AB_hydrolase_1"/>
</dbReference>
<evidence type="ECO:0000313" key="3">
    <source>
        <dbReference type="Proteomes" id="UP000826462"/>
    </source>
</evidence>
<dbReference type="InterPro" id="IPR050266">
    <property type="entry name" value="AB_hydrolase_sf"/>
</dbReference>